<keyword evidence="2" id="KW-0472">Membrane</keyword>
<dbReference type="AlphaFoldDB" id="A0A820PYG5"/>
<evidence type="ECO:0000313" key="4">
    <source>
        <dbReference type="Proteomes" id="UP000663844"/>
    </source>
</evidence>
<name>A0A820PYG5_9BILA</name>
<accession>A0A820PYG5</accession>
<keyword evidence="2" id="KW-0812">Transmembrane</keyword>
<evidence type="ECO:0000256" key="2">
    <source>
        <dbReference type="SAM" id="Phobius"/>
    </source>
</evidence>
<protein>
    <submittedName>
        <fullName evidence="3">Uncharacterized protein</fullName>
    </submittedName>
</protein>
<organism evidence="3 4">
    <name type="scientific">Adineta steineri</name>
    <dbReference type="NCBI Taxonomy" id="433720"/>
    <lineage>
        <taxon>Eukaryota</taxon>
        <taxon>Metazoa</taxon>
        <taxon>Spiralia</taxon>
        <taxon>Gnathifera</taxon>
        <taxon>Rotifera</taxon>
        <taxon>Eurotatoria</taxon>
        <taxon>Bdelloidea</taxon>
        <taxon>Adinetida</taxon>
        <taxon>Adinetidae</taxon>
        <taxon>Adineta</taxon>
    </lineage>
</organism>
<feature type="transmembrane region" description="Helical" evidence="2">
    <location>
        <begin position="7"/>
        <end position="35"/>
    </location>
</feature>
<dbReference type="Proteomes" id="UP000663844">
    <property type="component" value="Unassembled WGS sequence"/>
</dbReference>
<feature type="transmembrane region" description="Helical" evidence="2">
    <location>
        <begin position="47"/>
        <end position="70"/>
    </location>
</feature>
<evidence type="ECO:0000256" key="1">
    <source>
        <dbReference type="SAM" id="MobiDB-lite"/>
    </source>
</evidence>
<comment type="caution">
    <text evidence="3">The sequence shown here is derived from an EMBL/GenBank/DDBJ whole genome shotgun (WGS) entry which is preliminary data.</text>
</comment>
<keyword evidence="2" id="KW-1133">Transmembrane helix</keyword>
<feature type="non-terminal residue" evidence="3">
    <location>
        <position position="1"/>
    </location>
</feature>
<reference evidence="3" key="1">
    <citation type="submission" date="2021-02" db="EMBL/GenBank/DDBJ databases">
        <authorList>
            <person name="Nowell W R."/>
        </authorList>
    </citation>
    <scope>NUCLEOTIDE SEQUENCE</scope>
</reference>
<sequence length="119" mass="12823">QRFIACMVLLLITIVVECFLMLGLILCIAYCSGYITLAPTSLEKDVTASLLSSLIASVSILFYTGILYLLENNGLDRVHAAVPVTTNVMPLTTTHPNLGVRPSNSNVQTNNHRPPPAAP</sequence>
<dbReference type="EMBL" id="CAJOAZ010027963">
    <property type="protein sequence ID" value="CAF4413664.1"/>
    <property type="molecule type" value="Genomic_DNA"/>
</dbReference>
<evidence type="ECO:0000313" key="3">
    <source>
        <dbReference type="EMBL" id="CAF4413664.1"/>
    </source>
</evidence>
<feature type="region of interest" description="Disordered" evidence="1">
    <location>
        <begin position="94"/>
        <end position="119"/>
    </location>
</feature>
<feature type="non-terminal residue" evidence="3">
    <location>
        <position position="119"/>
    </location>
</feature>
<proteinExistence type="predicted"/>
<feature type="compositionally biased region" description="Polar residues" evidence="1">
    <location>
        <begin position="94"/>
        <end position="112"/>
    </location>
</feature>
<gene>
    <name evidence="3" type="ORF">OXD698_LOCUS52195</name>
</gene>